<feature type="transmembrane region" description="Helical" evidence="17">
    <location>
        <begin position="52"/>
        <end position="74"/>
    </location>
</feature>
<evidence type="ECO:0000313" key="20">
    <source>
        <dbReference type="Proteomes" id="UP001209878"/>
    </source>
</evidence>
<feature type="transmembrane region" description="Helical" evidence="17">
    <location>
        <begin position="132"/>
        <end position="149"/>
    </location>
</feature>
<proteinExistence type="inferred from homology"/>
<comment type="pathway">
    <text evidence="2">Lipid metabolism; fatty acid biosynthesis.</text>
</comment>
<dbReference type="Proteomes" id="UP001209878">
    <property type="component" value="Unassembled WGS sequence"/>
</dbReference>
<reference evidence="19" key="1">
    <citation type="journal article" date="2023" name="Mol. Biol. Evol.">
        <title>Third-Generation Sequencing Reveals the Adaptive Role of the Epigenome in Three Deep-Sea Polychaetes.</title>
        <authorList>
            <person name="Perez M."/>
            <person name="Aroh O."/>
            <person name="Sun Y."/>
            <person name="Lan Y."/>
            <person name="Juniper S.K."/>
            <person name="Young C.R."/>
            <person name="Angers B."/>
            <person name="Qian P.Y."/>
        </authorList>
    </citation>
    <scope>NUCLEOTIDE SEQUENCE</scope>
    <source>
        <strain evidence="19">R07B-5</strain>
    </source>
</reference>
<evidence type="ECO:0000313" key="19">
    <source>
        <dbReference type="EMBL" id="KAK2181838.1"/>
    </source>
</evidence>
<dbReference type="GO" id="GO:0005789">
    <property type="term" value="C:endoplasmic reticulum membrane"/>
    <property type="evidence" value="ECO:0007669"/>
    <property type="project" value="UniProtKB-SubCell"/>
</dbReference>
<keyword evidence="11" id="KW-0560">Oxidoreductase</keyword>
<dbReference type="GO" id="GO:0042761">
    <property type="term" value="P:very long-chain fatty acid biosynthetic process"/>
    <property type="evidence" value="ECO:0007669"/>
    <property type="project" value="TreeGrafter"/>
</dbReference>
<evidence type="ECO:0000256" key="17">
    <source>
        <dbReference type="SAM" id="Phobius"/>
    </source>
</evidence>
<feature type="domain" description="3-oxo-5-alpha-steroid 4-dehydrogenase C-terminal" evidence="18">
    <location>
        <begin position="121"/>
        <end position="273"/>
    </location>
</feature>
<comment type="function">
    <text evidence="16">Catalyzes the last of the four reactions of the long-chain fatty acids elongation cycle. This endoplasmic reticulum-bound enzymatic process, allows the addition of 2 carbons to the chain of long- and very long-chain fatty acids/VLCFAs per cycle. This enzyme reduces the trans-2,3-enoyl-CoA fatty acid intermediate to an acyl-CoA that can be further elongated by entering a new cycle of elongation. Thereby, it participates in the production of VLCFAs of different chain lengths that are involved in multiple biological processes as precursors of membrane lipids and lipid mediators.</text>
</comment>
<evidence type="ECO:0000259" key="18">
    <source>
        <dbReference type="Pfam" id="PF02544"/>
    </source>
</evidence>
<evidence type="ECO:0000256" key="12">
    <source>
        <dbReference type="ARBA" id="ARBA00023098"/>
    </source>
</evidence>
<dbReference type="AlphaFoldDB" id="A0AAD9NV42"/>
<evidence type="ECO:0000256" key="5">
    <source>
        <dbReference type="ARBA" id="ARBA00022516"/>
    </source>
</evidence>
<evidence type="ECO:0000256" key="3">
    <source>
        <dbReference type="ARBA" id="ARBA00007742"/>
    </source>
</evidence>
<dbReference type="GO" id="GO:0102758">
    <property type="term" value="F:very-long-chain enoyl-CoA reductase activity"/>
    <property type="evidence" value="ECO:0007669"/>
    <property type="project" value="UniProtKB-EC"/>
</dbReference>
<accession>A0AAD9NV42</accession>
<dbReference type="InterPro" id="IPR001104">
    <property type="entry name" value="3-oxo-5_a-steroid_4-DH_C"/>
</dbReference>
<keyword evidence="12" id="KW-0443">Lipid metabolism</keyword>
<gene>
    <name evidence="19" type="ORF">NP493_377g00001</name>
</gene>
<dbReference type="PANTHER" id="PTHR10556:SF28">
    <property type="entry name" value="VERY-LONG-CHAIN ENOYL-COA REDUCTASE"/>
    <property type="match status" value="1"/>
</dbReference>
<name>A0AAD9NV42_RIDPI</name>
<keyword evidence="14" id="KW-0275">Fatty acid biosynthesis</keyword>
<evidence type="ECO:0000256" key="14">
    <source>
        <dbReference type="ARBA" id="ARBA00023160"/>
    </source>
</evidence>
<evidence type="ECO:0000256" key="9">
    <source>
        <dbReference type="ARBA" id="ARBA00022857"/>
    </source>
</evidence>
<dbReference type="InterPro" id="IPR039357">
    <property type="entry name" value="SRD5A/TECR"/>
</dbReference>
<keyword evidence="6 17" id="KW-0812">Transmembrane</keyword>
<keyword evidence="10 17" id="KW-1133">Transmembrane helix</keyword>
<keyword evidence="5" id="KW-0444">Lipid biosynthesis</keyword>
<comment type="subcellular location">
    <subcellularLocation>
        <location evidence="1">Endoplasmic reticulum membrane</location>
        <topology evidence="1">Multi-pass membrane protein</topology>
    </subcellularLocation>
</comment>
<keyword evidence="9" id="KW-0521">NADP</keyword>
<organism evidence="19 20">
    <name type="scientific">Ridgeia piscesae</name>
    <name type="common">Tubeworm</name>
    <dbReference type="NCBI Taxonomy" id="27915"/>
    <lineage>
        <taxon>Eukaryota</taxon>
        <taxon>Metazoa</taxon>
        <taxon>Spiralia</taxon>
        <taxon>Lophotrochozoa</taxon>
        <taxon>Annelida</taxon>
        <taxon>Polychaeta</taxon>
        <taxon>Sedentaria</taxon>
        <taxon>Canalipalpata</taxon>
        <taxon>Sabellida</taxon>
        <taxon>Siboglinidae</taxon>
        <taxon>Ridgeia</taxon>
    </lineage>
</organism>
<comment type="caution">
    <text evidence="19">The sequence shown here is derived from an EMBL/GenBank/DDBJ whole genome shotgun (WGS) entry which is preliminary data.</text>
</comment>
<dbReference type="PANTHER" id="PTHR10556">
    <property type="entry name" value="3-OXO-5-ALPHA-STEROID 4-DEHYDROGENASE"/>
    <property type="match status" value="1"/>
</dbReference>
<evidence type="ECO:0000256" key="2">
    <source>
        <dbReference type="ARBA" id="ARBA00005194"/>
    </source>
</evidence>
<dbReference type="InterPro" id="IPR029071">
    <property type="entry name" value="Ubiquitin-like_domsf"/>
</dbReference>
<evidence type="ECO:0000256" key="8">
    <source>
        <dbReference type="ARBA" id="ARBA00022832"/>
    </source>
</evidence>
<dbReference type="Pfam" id="PF02544">
    <property type="entry name" value="Steroid_dh"/>
    <property type="match status" value="1"/>
</dbReference>
<evidence type="ECO:0000256" key="13">
    <source>
        <dbReference type="ARBA" id="ARBA00023136"/>
    </source>
</evidence>
<dbReference type="SUPFAM" id="SSF54236">
    <property type="entry name" value="Ubiquitin-like"/>
    <property type="match status" value="1"/>
</dbReference>
<dbReference type="EC" id="1.3.1.93" evidence="4"/>
<dbReference type="FunFam" id="1.20.120.1630:FF:000010">
    <property type="entry name" value="Steroid alpha reductase family protein"/>
    <property type="match status" value="1"/>
</dbReference>
<keyword evidence="13 17" id="KW-0472">Membrane</keyword>
<evidence type="ECO:0000256" key="7">
    <source>
        <dbReference type="ARBA" id="ARBA00022824"/>
    </source>
</evidence>
<feature type="transmembrane region" description="Helical" evidence="17">
    <location>
        <begin position="220"/>
        <end position="242"/>
    </location>
</feature>
<comment type="similarity">
    <text evidence="3">Belongs to the steroid 5-alpha reductase family.</text>
</comment>
<dbReference type="EMBL" id="JAODUO010000377">
    <property type="protein sequence ID" value="KAK2181838.1"/>
    <property type="molecule type" value="Genomic_DNA"/>
</dbReference>
<evidence type="ECO:0000256" key="11">
    <source>
        <dbReference type="ARBA" id="ARBA00023002"/>
    </source>
</evidence>
<evidence type="ECO:0000256" key="6">
    <source>
        <dbReference type="ARBA" id="ARBA00022692"/>
    </source>
</evidence>
<keyword evidence="20" id="KW-1185">Reference proteome</keyword>
<protein>
    <recommendedName>
        <fullName evidence="4">very-long-chain enoyl-CoA reductase</fullName>
        <ecNumber evidence="4">1.3.1.93</ecNumber>
    </recommendedName>
</protein>
<dbReference type="PROSITE" id="PS50244">
    <property type="entry name" value="S5A_REDUCTASE"/>
    <property type="match status" value="1"/>
</dbReference>
<evidence type="ECO:0000256" key="15">
    <source>
        <dbReference type="ARBA" id="ARBA00051495"/>
    </source>
</evidence>
<comment type="catalytic activity">
    <reaction evidence="15">
        <text>a very-long-chain 2,3-saturated fatty acyl-CoA + NADP(+) = a very-long-chain (2E)-enoyl-CoA + NADPH + H(+)</text>
        <dbReference type="Rhea" id="RHEA:14473"/>
        <dbReference type="ChEBI" id="CHEBI:15378"/>
        <dbReference type="ChEBI" id="CHEBI:57783"/>
        <dbReference type="ChEBI" id="CHEBI:58349"/>
        <dbReference type="ChEBI" id="CHEBI:83724"/>
        <dbReference type="ChEBI" id="CHEBI:83728"/>
        <dbReference type="EC" id="1.3.1.93"/>
    </reaction>
</comment>
<keyword evidence="8" id="KW-0276">Fatty acid metabolism</keyword>
<evidence type="ECO:0000256" key="4">
    <source>
        <dbReference type="ARBA" id="ARBA00012530"/>
    </source>
</evidence>
<keyword evidence="7" id="KW-0256">Endoplasmic reticulum</keyword>
<evidence type="ECO:0000256" key="16">
    <source>
        <dbReference type="ARBA" id="ARBA00058640"/>
    </source>
</evidence>
<sequence>MAMELSKNSTILDVKKQYLAIRGKLLKDEDTFEKLGLSNGDKLYFKDLGPQVSWTTVFLVEYAGPLVIYLMFYMRPSFIYGDGASSRVRQFVVNIACICWTFHYAKRLLETIFVHRFSHATMPVSNIVKNSVYYWGFAAFVAYFVNHPLYTKPAFGNLQVYAGLAGFVLSELGNLSIHVALRNLRPPGTKVRRIPFPTANPFTWLFNLVSCPNYTYEACAWISFTIMTQCLPAGLFMFAGLYQMTMWAIGKHRNYCREFSNYPRSRRAIIPFIV</sequence>
<evidence type="ECO:0000256" key="10">
    <source>
        <dbReference type="ARBA" id="ARBA00022989"/>
    </source>
</evidence>
<evidence type="ECO:0000256" key="1">
    <source>
        <dbReference type="ARBA" id="ARBA00004477"/>
    </source>
</evidence>